<dbReference type="STRING" id="1095630.A0A2J6T3C7"/>
<dbReference type="GeneID" id="36593035"/>
<dbReference type="PANTHER" id="PTHR43662">
    <property type="match status" value="1"/>
</dbReference>
<dbReference type="InParanoid" id="A0A2J6T3C7"/>
<reference evidence="2 3" key="1">
    <citation type="submission" date="2016-04" db="EMBL/GenBank/DDBJ databases">
        <title>A degradative enzymes factory behind the ericoid mycorrhizal symbiosis.</title>
        <authorList>
            <consortium name="DOE Joint Genome Institute"/>
            <person name="Martino E."/>
            <person name="Morin E."/>
            <person name="Grelet G."/>
            <person name="Kuo A."/>
            <person name="Kohler A."/>
            <person name="Daghino S."/>
            <person name="Barry K."/>
            <person name="Choi C."/>
            <person name="Cichocki N."/>
            <person name="Clum A."/>
            <person name="Copeland A."/>
            <person name="Hainaut M."/>
            <person name="Haridas S."/>
            <person name="Labutti K."/>
            <person name="Lindquist E."/>
            <person name="Lipzen A."/>
            <person name="Khouja H.-R."/>
            <person name="Murat C."/>
            <person name="Ohm R."/>
            <person name="Olson A."/>
            <person name="Spatafora J."/>
            <person name="Veneault-Fourrey C."/>
            <person name="Henrissat B."/>
            <person name="Grigoriev I."/>
            <person name="Martin F."/>
            <person name="Perotto S."/>
        </authorList>
    </citation>
    <scope>NUCLEOTIDE SEQUENCE [LARGE SCALE GENOMIC DNA]</scope>
    <source>
        <strain evidence="2 3">E</strain>
    </source>
</reference>
<evidence type="ECO:0000259" key="1">
    <source>
        <dbReference type="Pfam" id="PF09362"/>
    </source>
</evidence>
<dbReference type="EMBL" id="KZ613846">
    <property type="protein sequence ID" value="PMD57517.1"/>
    <property type="molecule type" value="Genomic_DNA"/>
</dbReference>
<dbReference type="OrthoDB" id="74764at2759"/>
<dbReference type="AlphaFoldDB" id="A0A2J6T3C7"/>
<dbReference type="InterPro" id="IPR018535">
    <property type="entry name" value="DUF1996"/>
</dbReference>
<feature type="domain" description="DUF1996" evidence="1">
    <location>
        <begin position="97"/>
        <end position="214"/>
    </location>
</feature>
<dbReference type="RefSeq" id="XP_024734421.1">
    <property type="nucleotide sequence ID" value="XM_024884958.1"/>
</dbReference>
<dbReference type="Pfam" id="PF09362">
    <property type="entry name" value="DUF1996"/>
    <property type="match status" value="1"/>
</dbReference>
<dbReference type="PANTHER" id="PTHR43662:SF4">
    <property type="entry name" value="DUF1996 DOMAIN-CONTAINING PROTEIN"/>
    <property type="match status" value="1"/>
</dbReference>
<name>A0A2J6T3C7_9HELO</name>
<keyword evidence="3" id="KW-1185">Reference proteome</keyword>
<evidence type="ECO:0000313" key="3">
    <source>
        <dbReference type="Proteomes" id="UP000235371"/>
    </source>
</evidence>
<gene>
    <name evidence="2" type="ORF">K444DRAFT_644405</name>
</gene>
<dbReference type="Proteomes" id="UP000235371">
    <property type="component" value="Unassembled WGS sequence"/>
</dbReference>
<evidence type="ECO:0000313" key="2">
    <source>
        <dbReference type="EMBL" id="PMD57517.1"/>
    </source>
</evidence>
<protein>
    <recommendedName>
        <fullName evidence="1">DUF1996 domain-containing protein</fullName>
    </recommendedName>
</protein>
<organism evidence="2 3">
    <name type="scientific">Hyaloscypha bicolor E</name>
    <dbReference type="NCBI Taxonomy" id="1095630"/>
    <lineage>
        <taxon>Eukaryota</taxon>
        <taxon>Fungi</taxon>
        <taxon>Dikarya</taxon>
        <taxon>Ascomycota</taxon>
        <taxon>Pezizomycotina</taxon>
        <taxon>Leotiomycetes</taxon>
        <taxon>Helotiales</taxon>
        <taxon>Hyaloscyphaceae</taxon>
        <taxon>Hyaloscypha</taxon>
        <taxon>Hyaloscypha bicolor</taxon>
    </lineage>
</organism>
<accession>A0A2J6T3C7</accession>
<proteinExistence type="predicted"/>
<sequence>MLVQLAATAVPTHNAAAQGNMLRFACSQLVVDRVDPIIVGGNSFNLTMDPATHDLPGLSPCTSCSFKEDFSNYRTRQGYGIQANKRFSSDTDGVRVNMIAGSAVDSNNAKVNKQAICHRCWISTNDNNFVGGAPCSSSDTVDIPADPKCWDGKNLDSPDHTSHVAYSEATPAEVFTWNGSTFTDKSQWPMDSNLFVYSMNWGGAAAHGDYVFGWKNNLNWRWTMPATSTKDCTKAGIHKHTSPQYNACTKQQMVPVTVDGWIKALPLGNKAVKA</sequence>